<feature type="compositionally biased region" description="Pro residues" evidence="1">
    <location>
        <begin position="363"/>
        <end position="372"/>
    </location>
</feature>
<feature type="transmembrane region" description="Helical" evidence="2">
    <location>
        <begin position="232"/>
        <end position="254"/>
    </location>
</feature>
<feature type="compositionally biased region" description="Polar residues" evidence="1">
    <location>
        <begin position="374"/>
        <end position="383"/>
    </location>
</feature>
<keyword evidence="2" id="KW-0812">Transmembrane</keyword>
<protein>
    <recommendedName>
        <fullName evidence="5">Mid2 domain-containing protein</fullName>
    </recommendedName>
</protein>
<keyword evidence="4" id="KW-1185">Reference proteome</keyword>
<dbReference type="Proteomes" id="UP000246991">
    <property type="component" value="Unassembled WGS sequence"/>
</dbReference>
<feature type="region of interest" description="Disordered" evidence="1">
    <location>
        <begin position="359"/>
        <end position="398"/>
    </location>
</feature>
<evidence type="ECO:0000256" key="2">
    <source>
        <dbReference type="SAM" id="Phobius"/>
    </source>
</evidence>
<feature type="region of interest" description="Disordered" evidence="1">
    <location>
        <begin position="1"/>
        <end position="49"/>
    </location>
</feature>
<dbReference type="OrthoDB" id="10673591at2759"/>
<dbReference type="EMBL" id="PYWC01000097">
    <property type="protein sequence ID" value="PWW72677.1"/>
    <property type="molecule type" value="Genomic_DNA"/>
</dbReference>
<keyword evidence="2" id="KW-1133">Transmembrane helix</keyword>
<feature type="compositionally biased region" description="Basic and acidic residues" evidence="1">
    <location>
        <begin position="388"/>
        <end position="398"/>
    </location>
</feature>
<organism evidence="3 4">
    <name type="scientific">Tuber magnatum</name>
    <name type="common">white Piedmont truffle</name>
    <dbReference type="NCBI Taxonomy" id="42249"/>
    <lineage>
        <taxon>Eukaryota</taxon>
        <taxon>Fungi</taxon>
        <taxon>Dikarya</taxon>
        <taxon>Ascomycota</taxon>
        <taxon>Pezizomycotina</taxon>
        <taxon>Pezizomycetes</taxon>
        <taxon>Pezizales</taxon>
        <taxon>Tuberaceae</taxon>
        <taxon>Tuber</taxon>
    </lineage>
</organism>
<keyword evidence="2" id="KW-0472">Membrane</keyword>
<evidence type="ECO:0000256" key="1">
    <source>
        <dbReference type="SAM" id="MobiDB-lite"/>
    </source>
</evidence>
<sequence>MPAPRSAVSVRSAGPPVRHRRQQHGEEEDLSRSDKNPKPPGPSPNHFRLPTRYVRFRVLLLQRPNMQLLQHRDEVGMPVGDTDGYYHEYLSKHMDQYQHHHPDHHHDNVGYKSKTSSITLTRRGMPTPTRCVHRPEEEEGRWRELVRRADPTYFITIIVTVTATPPATYYLTTTRLSTYWITRYSTRTRTSFIGVARTSTITSTYKITTTTTYTTIKTTTVSQGGLSAGAKVGAGVGGGVGGLAVIVIVVALIWKKCTKPTAADVWAGNQPVEDGRGYAGLGKAPIGAGGMVLAAGATDKSYQGAYRAGYYGQNEDTVSAGTSSSPPPLQPPVAYFQPYQQSGHHLEGYQELEPNLIHTIPRRPVPGSPAPPSYQGSTQTGSGLQAWEEGRSEGVMRL</sequence>
<name>A0A317SFY1_9PEZI</name>
<gene>
    <name evidence="3" type="ORF">C7212DRAFT_348065</name>
</gene>
<evidence type="ECO:0008006" key="5">
    <source>
        <dbReference type="Google" id="ProtNLM"/>
    </source>
</evidence>
<comment type="caution">
    <text evidence="3">The sequence shown here is derived from an EMBL/GenBank/DDBJ whole genome shotgun (WGS) entry which is preliminary data.</text>
</comment>
<accession>A0A317SFY1</accession>
<evidence type="ECO:0000313" key="3">
    <source>
        <dbReference type="EMBL" id="PWW72677.1"/>
    </source>
</evidence>
<dbReference type="AlphaFoldDB" id="A0A317SFY1"/>
<feature type="transmembrane region" description="Helical" evidence="2">
    <location>
        <begin position="151"/>
        <end position="171"/>
    </location>
</feature>
<proteinExistence type="predicted"/>
<evidence type="ECO:0000313" key="4">
    <source>
        <dbReference type="Proteomes" id="UP000246991"/>
    </source>
</evidence>
<reference evidence="3 4" key="1">
    <citation type="submission" date="2018-03" db="EMBL/GenBank/DDBJ databases">
        <title>Genomes of Pezizomycetes fungi and the evolution of truffles.</title>
        <authorList>
            <person name="Murat C."/>
            <person name="Payen T."/>
            <person name="Noel B."/>
            <person name="Kuo A."/>
            <person name="Martin F.M."/>
        </authorList>
    </citation>
    <scope>NUCLEOTIDE SEQUENCE [LARGE SCALE GENOMIC DNA]</scope>
    <source>
        <strain evidence="3">091103-1</strain>
    </source>
</reference>